<evidence type="ECO:0000313" key="2">
    <source>
        <dbReference type="Proteomes" id="UP001346149"/>
    </source>
</evidence>
<dbReference type="GO" id="GO:0051457">
    <property type="term" value="P:maintenance of protein location in nucleus"/>
    <property type="evidence" value="ECO:0007669"/>
    <property type="project" value="TreeGrafter"/>
</dbReference>
<evidence type="ECO:0000313" key="1">
    <source>
        <dbReference type="EMBL" id="KAK4796110.1"/>
    </source>
</evidence>
<gene>
    <name evidence="1" type="ORF">SAY86_028436</name>
</gene>
<dbReference type="GO" id="GO:0005737">
    <property type="term" value="C:cytoplasm"/>
    <property type="evidence" value="ECO:0007669"/>
    <property type="project" value="TreeGrafter"/>
</dbReference>
<accession>A0AAN7LZQ5</accession>
<dbReference type="PANTHER" id="PTHR37723">
    <property type="entry name" value="PROTEIN FAR-RED ELONGATED HYPOCOTYL 1"/>
    <property type="match status" value="1"/>
</dbReference>
<dbReference type="PANTHER" id="PTHR37723:SF1">
    <property type="entry name" value="PROTEIN FAR-RED-ELONGATED HYPOCOTYL 1-LIKE"/>
    <property type="match status" value="1"/>
</dbReference>
<proteinExistence type="predicted"/>
<keyword evidence="2" id="KW-1185">Reference proteome</keyword>
<dbReference type="InterPro" id="IPR037766">
    <property type="entry name" value="FHY1"/>
</dbReference>
<dbReference type="GO" id="GO:0009639">
    <property type="term" value="P:response to red or far red light"/>
    <property type="evidence" value="ECO:0007669"/>
    <property type="project" value="InterPro"/>
</dbReference>
<reference evidence="1 2" key="1">
    <citation type="journal article" date="2023" name="Hortic Res">
        <title>Pangenome of water caltrop reveals structural variations and asymmetric subgenome divergence after allopolyploidization.</title>
        <authorList>
            <person name="Zhang X."/>
            <person name="Chen Y."/>
            <person name="Wang L."/>
            <person name="Yuan Y."/>
            <person name="Fang M."/>
            <person name="Shi L."/>
            <person name="Lu R."/>
            <person name="Comes H.P."/>
            <person name="Ma Y."/>
            <person name="Chen Y."/>
            <person name="Huang G."/>
            <person name="Zhou Y."/>
            <person name="Zheng Z."/>
            <person name="Qiu Y."/>
        </authorList>
    </citation>
    <scope>NUCLEOTIDE SEQUENCE [LARGE SCALE GENOMIC DNA]</scope>
    <source>
        <strain evidence="1">F231</strain>
    </source>
</reference>
<comment type="caution">
    <text evidence="1">The sequence shown here is derived from an EMBL/GenBank/DDBJ whole genome shotgun (WGS) entry which is preliminary data.</text>
</comment>
<name>A0AAN7LZQ5_TRANT</name>
<dbReference type="Proteomes" id="UP001346149">
    <property type="component" value="Unassembled WGS sequence"/>
</dbReference>
<dbReference type="GO" id="GO:0061608">
    <property type="term" value="F:nuclear import signal receptor activity"/>
    <property type="evidence" value="ECO:0007669"/>
    <property type="project" value="TreeGrafter"/>
</dbReference>
<dbReference type="AlphaFoldDB" id="A0AAN7LZQ5"/>
<dbReference type="GO" id="GO:0016607">
    <property type="term" value="C:nuclear speck"/>
    <property type="evidence" value="ECO:0007669"/>
    <property type="project" value="TreeGrafter"/>
</dbReference>
<organism evidence="1 2">
    <name type="scientific">Trapa natans</name>
    <name type="common">Water chestnut</name>
    <dbReference type="NCBI Taxonomy" id="22666"/>
    <lineage>
        <taxon>Eukaryota</taxon>
        <taxon>Viridiplantae</taxon>
        <taxon>Streptophyta</taxon>
        <taxon>Embryophyta</taxon>
        <taxon>Tracheophyta</taxon>
        <taxon>Spermatophyta</taxon>
        <taxon>Magnoliopsida</taxon>
        <taxon>eudicotyledons</taxon>
        <taxon>Gunneridae</taxon>
        <taxon>Pentapetalae</taxon>
        <taxon>rosids</taxon>
        <taxon>malvids</taxon>
        <taxon>Myrtales</taxon>
        <taxon>Lythraceae</taxon>
        <taxon>Trapa</taxon>
    </lineage>
</organism>
<sequence>MLCSSWSSSLLHMEDNDDNLSNCKSLGALQIHHGSTLDLTKKRKLQRELLGLPVQKQMCLSRGSTPSSTQQGCSKIGYLQSNVIAKEKDGAASSQSESAEGSNSFMEESTSIISASSELQTTPTASDVIWGSNSSENVTYSSDVNEVKDMEIRDKEDISSLYSDGPINLRQILEEQILEFETQPDYNGNDLMEHSADNETENVLYSNHETNANSYVLSSGRWNIERDGQATARKPTIDKEFEQYFSMLML</sequence>
<dbReference type="EMBL" id="JAXQNO010000006">
    <property type="protein sequence ID" value="KAK4796110.1"/>
    <property type="molecule type" value="Genomic_DNA"/>
</dbReference>
<protein>
    <submittedName>
        <fullName evidence="1">Uncharacterized protein</fullName>
    </submittedName>
</protein>